<dbReference type="AlphaFoldDB" id="A0A2R5GC33"/>
<keyword evidence="1" id="KW-0812">Transmembrane</keyword>
<keyword evidence="1" id="KW-0472">Membrane</keyword>
<dbReference type="InParanoid" id="A0A2R5GC33"/>
<accession>A0A2R5GC33</accession>
<keyword evidence="1" id="KW-1133">Transmembrane helix</keyword>
<evidence type="ECO:0000313" key="3">
    <source>
        <dbReference type="Proteomes" id="UP000241890"/>
    </source>
</evidence>
<dbReference type="Proteomes" id="UP000241890">
    <property type="component" value="Unassembled WGS sequence"/>
</dbReference>
<keyword evidence="3" id="KW-1185">Reference proteome</keyword>
<dbReference type="EMBL" id="BEYU01000044">
    <property type="protein sequence ID" value="GBG28562.1"/>
    <property type="molecule type" value="Genomic_DNA"/>
</dbReference>
<organism evidence="2 3">
    <name type="scientific">Hondaea fermentalgiana</name>
    <dbReference type="NCBI Taxonomy" id="2315210"/>
    <lineage>
        <taxon>Eukaryota</taxon>
        <taxon>Sar</taxon>
        <taxon>Stramenopiles</taxon>
        <taxon>Bigyra</taxon>
        <taxon>Labyrinthulomycetes</taxon>
        <taxon>Thraustochytrida</taxon>
        <taxon>Thraustochytriidae</taxon>
        <taxon>Hondaea</taxon>
    </lineage>
</organism>
<feature type="transmembrane region" description="Helical" evidence="1">
    <location>
        <begin position="190"/>
        <end position="216"/>
    </location>
</feature>
<proteinExistence type="predicted"/>
<name>A0A2R5GC33_9STRA</name>
<sequence length="319" mass="35929">MSSPSRNNHAEDADIEAEYRQIVRDIREDHKAYEHAHPIAIILKLFITAGLGVMTIVYLMLLRGSFEDIFSFPSANASVDEKLLFALKCLSAIGASTLHLLNATQAVRVAYPFVSANLERIFINPQKHSASGTREQLAMMLTETVLFFFNSFVRIPMILVWRIAMIPVFILQVATGRVGYNKLGKLMHNWIVSVVSSLEVLFTLFIFVLGVTIIFASETPTDVLVNFAAASIFSSIDDQAVHMFRQYERDIYNKQREYLSDKANRALKWSRQQDLLHPPDYYVTESTTCCGLLPARVERHKDAGEGSRAVQYSAPGMDA</sequence>
<feature type="transmembrane region" description="Helical" evidence="1">
    <location>
        <begin position="159"/>
        <end position="178"/>
    </location>
</feature>
<protein>
    <submittedName>
        <fullName evidence="2">Uncharacterized protein</fullName>
    </submittedName>
</protein>
<reference evidence="2 3" key="1">
    <citation type="submission" date="2017-12" db="EMBL/GenBank/DDBJ databases">
        <title>Sequencing, de novo assembly and annotation of complete genome of a new Thraustochytrid species, strain FCC1311.</title>
        <authorList>
            <person name="Sedici K."/>
            <person name="Godart F."/>
            <person name="Aiese Cigliano R."/>
            <person name="Sanseverino W."/>
            <person name="Barakat M."/>
            <person name="Ortet P."/>
            <person name="Marechal E."/>
            <person name="Cagnac O."/>
            <person name="Amato A."/>
        </authorList>
    </citation>
    <scope>NUCLEOTIDE SEQUENCE [LARGE SCALE GENOMIC DNA]</scope>
</reference>
<gene>
    <name evidence="2" type="ORF">FCC1311_047842</name>
</gene>
<comment type="caution">
    <text evidence="2">The sequence shown here is derived from an EMBL/GenBank/DDBJ whole genome shotgun (WGS) entry which is preliminary data.</text>
</comment>
<evidence type="ECO:0000256" key="1">
    <source>
        <dbReference type="SAM" id="Phobius"/>
    </source>
</evidence>
<evidence type="ECO:0000313" key="2">
    <source>
        <dbReference type="EMBL" id="GBG28562.1"/>
    </source>
</evidence>
<feature type="transmembrane region" description="Helical" evidence="1">
    <location>
        <begin position="39"/>
        <end position="61"/>
    </location>
</feature>